<keyword evidence="3" id="KW-1185">Reference proteome</keyword>
<dbReference type="GeneID" id="54349543"/>
<sequence>MRKACEATQHQEPLTDLFRAQPAPEDIPPPIAVECDAPEEPPRVEVPELSPTPSTAEPDARRAGIPRALVAKTVAPHPHDRLSLLHGNAPVHPGQTPLKIPGSQSVP</sequence>
<feature type="region of interest" description="Disordered" evidence="1">
    <location>
        <begin position="80"/>
        <end position="107"/>
    </location>
</feature>
<gene>
    <name evidence="2" type="ORF">M421DRAFT_418685</name>
</gene>
<dbReference type="EMBL" id="ML978963">
    <property type="protein sequence ID" value="KAF1930367.1"/>
    <property type="molecule type" value="Genomic_DNA"/>
</dbReference>
<reference evidence="2" key="1">
    <citation type="journal article" date="2020" name="Stud. Mycol.">
        <title>101 Dothideomycetes genomes: a test case for predicting lifestyles and emergence of pathogens.</title>
        <authorList>
            <person name="Haridas S."/>
            <person name="Albert R."/>
            <person name="Binder M."/>
            <person name="Bloem J."/>
            <person name="Labutti K."/>
            <person name="Salamov A."/>
            <person name="Andreopoulos B."/>
            <person name="Baker S."/>
            <person name="Barry K."/>
            <person name="Bills G."/>
            <person name="Bluhm B."/>
            <person name="Cannon C."/>
            <person name="Castanera R."/>
            <person name="Culley D."/>
            <person name="Daum C."/>
            <person name="Ezra D."/>
            <person name="Gonzalez J."/>
            <person name="Henrissat B."/>
            <person name="Kuo A."/>
            <person name="Liang C."/>
            <person name="Lipzen A."/>
            <person name="Lutzoni F."/>
            <person name="Magnuson J."/>
            <person name="Mondo S."/>
            <person name="Nolan M."/>
            <person name="Ohm R."/>
            <person name="Pangilinan J."/>
            <person name="Park H.-J."/>
            <person name="Ramirez L."/>
            <person name="Alfaro M."/>
            <person name="Sun H."/>
            <person name="Tritt A."/>
            <person name="Yoshinaga Y."/>
            <person name="Zwiers L.-H."/>
            <person name="Turgeon B."/>
            <person name="Goodwin S."/>
            <person name="Spatafora J."/>
            <person name="Crous P."/>
            <person name="Grigoriev I."/>
        </authorList>
    </citation>
    <scope>NUCLEOTIDE SEQUENCE</scope>
    <source>
        <strain evidence="2">CBS 183.55</strain>
    </source>
</reference>
<organism evidence="2 3">
    <name type="scientific">Didymella exigua CBS 183.55</name>
    <dbReference type="NCBI Taxonomy" id="1150837"/>
    <lineage>
        <taxon>Eukaryota</taxon>
        <taxon>Fungi</taxon>
        <taxon>Dikarya</taxon>
        <taxon>Ascomycota</taxon>
        <taxon>Pezizomycotina</taxon>
        <taxon>Dothideomycetes</taxon>
        <taxon>Pleosporomycetidae</taxon>
        <taxon>Pleosporales</taxon>
        <taxon>Pleosporineae</taxon>
        <taxon>Didymellaceae</taxon>
        <taxon>Didymella</taxon>
    </lineage>
</organism>
<evidence type="ECO:0000313" key="3">
    <source>
        <dbReference type="Proteomes" id="UP000800082"/>
    </source>
</evidence>
<proteinExistence type="predicted"/>
<dbReference type="Proteomes" id="UP000800082">
    <property type="component" value="Unassembled WGS sequence"/>
</dbReference>
<protein>
    <submittedName>
        <fullName evidence="2">Uncharacterized protein</fullName>
    </submittedName>
</protein>
<name>A0A6A5RYN4_9PLEO</name>
<evidence type="ECO:0000313" key="2">
    <source>
        <dbReference type="EMBL" id="KAF1930367.1"/>
    </source>
</evidence>
<accession>A0A6A5RYN4</accession>
<dbReference type="AlphaFoldDB" id="A0A6A5RYN4"/>
<feature type="region of interest" description="Disordered" evidence="1">
    <location>
        <begin position="1"/>
        <end position="62"/>
    </location>
</feature>
<dbReference type="RefSeq" id="XP_033450615.1">
    <property type="nucleotide sequence ID" value="XM_033591875.1"/>
</dbReference>
<evidence type="ECO:0000256" key="1">
    <source>
        <dbReference type="SAM" id="MobiDB-lite"/>
    </source>
</evidence>